<dbReference type="PROSITE" id="PS00615">
    <property type="entry name" value="C_TYPE_LECTIN_1"/>
    <property type="match status" value="1"/>
</dbReference>
<evidence type="ECO:0000256" key="2">
    <source>
        <dbReference type="SAM" id="MobiDB-lite"/>
    </source>
</evidence>
<evidence type="ECO:0000259" key="3">
    <source>
        <dbReference type="PROSITE" id="PS50041"/>
    </source>
</evidence>
<dbReference type="InterPro" id="IPR001304">
    <property type="entry name" value="C-type_lectin-like"/>
</dbReference>
<dbReference type="Gene3D" id="3.10.100.10">
    <property type="entry name" value="Mannose-Binding Protein A, subunit A"/>
    <property type="match status" value="1"/>
</dbReference>
<comment type="caution">
    <text evidence="4">The sequence shown here is derived from an EMBL/GenBank/DDBJ whole genome shotgun (WGS) entry which is preliminary data.</text>
</comment>
<keyword evidence="5" id="KW-1185">Reference proteome</keyword>
<evidence type="ECO:0000313" key="4">
    <source>
        <dbReference type="EMBL" id="KAF1391047.1"/>
    </source>
</evidence>
<dbReference type="PANTHER" id="PTHR45784:SF3">
    <property type="entry name" value="C-TYPE LECTIN DOMAIN FAMILY 4 MEMBER K-LIKE-RELATED"/>
    <property type="match status" value="1"/>
</dbReference>
<feature type="region of interest" description="Disordered" evidence="2">
    <location>
        <begin position="139"/>
        <end position="185"/>
    </location>
</feature>
<feature type="compositionally biased region" description="Basic and acidic residues" evidence="2">
    <location>
        <begin position="149"/>
        <end position="158"/>
    </location>
</feature>
<dbReference type="EMBL" id="VHII01000005">
    <property type="protein sequence ID" value="KAF1391047.1"/>
    <property type="molecule type" value="Genomic_DNA"/>
</dbReference>
<feature type="domain" description="C-type lectin" evidence="3">
    <location>
        <begin position="1"/>
        <end position="100"/>
    </location>
</feature>
<accession>A0A6A5ENV7</accession>
<feature type="compositionally biased region" description="Basic residues" evidence="2">
    <location>
        <begin position="139"/>
        <end position="148"/>
    </location>
</feature>
<dbReference type="InterPro" id="IPR016187">
    <property type="entry name" value="CTDL_fold"/>
</dbReference>
<dbReference type="InterPro" id="IPR018378">
    <property type="entry name" value="C-type_lectin_CS"/>
</dbReference>
<name>A0A6A5ENV7_PERFL</name>
<dbReference type="SMART" id="SM00034">
    <property type="entry name" value="CLECT"/>
    <property type="match status" value="1"/>
</dbReference>
<protein>
    <recommendedName>
        <fullName evidence="3">C-type lectin domain-containing protein</fullName>
    </recommendedName>
</protein>
<organism evidence="4 5">
    <name type="scientific">Perca fluviatilis</name>
    <name type="common">European perch</name>
    <dbReference type="NCBI Taxonomy" id="8168"/>
    <lineage>
        <taxon>Eukaryota</taxon>
        <taxon>Metazoa</taxon>
        <taxon>Chordata</taxon>
        <taxon>Craniata</taxon>
        <taxon>Vertebrata</taxon>
        <taxon>Euteleostomi</taxon>
        <taxon>Actinopterygii</taxon>
        <taxon>Neopterygii</taxon>
        <taxon>Teleostei</taxon>
        <taxon>Neoteleostei</taxon>
        <taxon>Acanthomorphata</taxon>
        <taxon>Eupercaria</taxon>
        <taxon>Perciformes</taxon>
        <taxon>Percoidei</taxon>
        <taxon>Percidae</taxon>
        <taxon>Percinae</taxon>
        <taxon>Perca</taxon>
    </lineage>
</organism>
<dbReference type="PANTHER" id="PTHR45784">
    <property type="entry name" value="C-TYPE LECTIN DOMAIN FAMILY 20 MEMBER A-RELATED"/>
    <property type="match status" value="1"/>
</dbReference>
<dbReference type="SUPFAM" id="SSF56436">
    <property type="entry name" value="C-type lectin-like"/>
    <property type="match status" value="1"/>
</dbReference>
<dbReference type="Pfam" id="PF00059">
    <property type="entry name" value="Lectin_C"/>
    <property type="match status" value="1"/>
</dbReference>
<gene>
    <name evidence="4" type="ORF">PFLUV_G00064540</name>
</gene>
<sequence>MNWTEAQSYCRANHTDLASVRNMTENRMVLAAGGNRPWVWIGLFRDSWKWSDGRTSSFSFWKTGQPDDKNGNEACVAADFSQSGAWEDWSCDMERAFICYGPAVPVSKKVLKVKFENKNNVDLNDPAVMEAMLKQLKQKLRAQGRGRQHQTELEEAGRWKSLPQGRQEDQQEEEEEGGAVVVEMF</sequence>
<keyword evidence="1" id="KW-1015">Disulfide bond</keyword>
<dbReference type="Proteomes" id="UP000465112">
    <property type="component" value="Chromosome 5"/>
</dbReference>
<dbReference type="AlphaFoldDB" id="A0A6A5ENV7"/>
<evidence type="ECO:0000256" key="1">
    <source>
        <dbReference type="ARBA" id="ARBA00023157"/>
    </source>
</evidence>
<evidence type="ECO:0000313" key="5">
    <source>
        <dbReference type="Proteomes" id="UP000465112"/>
    </source>
</evidence>
<dbReference type="InterPro" id="IPR016186">
    <property type="entry name" value="C-type_lectin-like/link_sf"/>
</dbReference>
<dbReference type="PROSITE" id="PS50041">
    <property type="entry name" value="C_TYPE_LECTIN_2"/>
    <property type="match status" value="1"/>
</dbReference>
<reference evidence="4 5" key="1">
    <citation type="submission" date="2019-06" db="EMBL/GenBank/DDBJ databases">
        <title>A chromosome-scale genome assembly of the European perch, Perca fluviatilis.</title>
        <authorList>
            <person name="Roques C."/>
            <person name="Zahm M."/>
            <person name="Cabau C."/>
            <person name="Klopp C."/>
            <person name="Bouchez O."/>
            <person name="Donnadieu C."/>
            <person name="Kuhl H."/>
            <person name="Gislard M."/>
            <person name="Guendouz S."/>
            <person name="Journot L."/>
            <person name="Haffray P."/>
            <person name="Bestin A."/>
            <person name="Morvezen R."/>
            <person name="Feron R."/>
            <person name="Wen M."/>
            <person name="Jouanno E."/>
            <person name="Herpin A."/>
            <person name="Schartl M."/>
            <person name="Postlethwait J."/>
            <person name="Schaerlinger B."/>
            <person name="Chardard D."/>
            <person name="Lecocq T."/>
            <person name="Poncet C."/>
            <person name="Jaffrelo L."/>
            <person name="Lampietro C."/>
            <person name="Guiguen Y."/>
        </authorList>
    </citation>
    <scope>NUCLEOTIDE SEQUENCE [LARGE SCALE GENOMIC DNA]</scope>
    <source>
        <tissue evidence="4">Blood</tissue>
    </source>
</reference>
<proteinExistence type="predicted"/>